<evidence type="ECO:0000256" key="2">
    <source>
        <dbReference type="SAM" id="Phobius"/>
    </source>
</evidence>
<feature type="domain" description="Cytoskeleton protein RodZ-like C-terminal" evidence="3">
    <location>
        <begin position="185"/>
        <end position="244"/>
    </location>
</feature>
<dbReference type="GO" id="GO:0003677">
    <property type="term" value="F:DNA binding"/>
    <property type="evidence" value="ECO:0007669"/>
    <property type="project" value="InterPro"/>
</dbReference>
<reference evidence="4" key="1">
    <citation type="journal article" date="2015" name="Nature">
        <title>Complex archaea that bridge the gap between prokaryotes and eukaryotes.</title>
        <authorList>
            <person name="Spang A."/>
            <person name="Saw J.H."/>
            <person name="Jorgensen S.L."/>
            <person name="Zaremba-Niedzwiedzka K."/>
            <person name="Martijn J."/>
            <person name="Lind A.E."/>
            <person name="van Eijk R."/>
            <person name="Schleper C."/>
            <person name="Guy L."/>
            <person name="Ettema T.J."/>
        </authorList>
    </citation>
    <scope>NUCLEOTIDE SEQUENCE</scope>
</reference>
<proteinExistence type="predicted"/>
<evidence type="ECO:0000259" key="3">
    <source>
        <dbReference type="Pfam" id="PF13464"/>
    </source>
</evidence>
<feature type="non-terminal residue" evidence="4">
    <location>
        <position position="285"/>
    </location>
</feature>
<feature type="compositionally biased region" description="Acidic residues" evidence="1">
    <location>
        <begin position="272"/>
        <end position="285"/>
    </location>
</feature>
<dbReference type="EMBL" id="LAZR01016250">
    <property type="protein sequence ID" value="KKM05309.1"/>
    <property type="molecule type" value="Genomic_DNA"/>
</dbReference>
<dbReference type="PANTHER" id="PTHR34475:SF1">
    <property type="entry name" value="CYTOSKELETON PROTEIN RODZ"/>
    <property type="match status" value="1"/>
</dbReference>
<dbReference type="Pfam" id="PF13413">
    <property type="entry name" value="HTH_25"/>
    <property type="match status" value="1"/>
</dbReference>
<dbReference type="InterPro" id="IPR050400">
    <property type="entry name" value="Bact_Cytoskel_RodZ"/>
</dbReference>
<feature type="region of interest" description="Disordered" evidence="1">
    <location>
        <begin position="237"/>
        <end position="285"/>
    </location>
</feature>
<dbReference type="Gene3D" id="1.10.260.40">
    <property type="entry name" value="lambda repressor-like DNA-binding domains"/>
    <property type="match status" value="1"/>
</dbReference>
<evidence type="ECO:0000313" key="4">
    <source>
        <dbReference type="EMBL" id="KKM05309.1"/>
    </source>
</evidence>
<dbReference type="Pfam" id="PF13464">
    <property type="entry name" value="RodZ_C"/>
    <property type="match status" value="1"/>
</dbReference>
<keyword evidence="2" id="KW-0812">Transmembrane</keyword>
<dbReference type="InterPro" id="IPR010982">
    <property type="entry name" value="Lambda_DNA-bd_dom_sf"/>
</dbReference>
<feature type="compositionally biased region" description="Basic and acidic residues" evidence="1">
    <location>
        <begin position="253"/>
        <end position="267"/>
    </location>
</feature>
<protein>
    <recommendedName>
        <fullName evidence="3">Cytoskeleton protein RodZ-like C-terminal domain-containing protein</fullName>
    </recommendedName>
</protein>
<evidence type="ECO:0000256" key="1">
    <source>
        <dbReference type="SAM" id="MobiDB-lite"/>
    </source>
</evidence>
<feature type="transmembrane region" description="Helical" evidence="2">
    <location>
        <begin position="103"/>
        <end position="126"/>
    </location>
</feature>
<accession>A0A0F9H2Q8</accession>
<feature type="region of interest" description="Disordered" evidence="1">
    <location>
        <begin position="150"/>
        <end position="173"/>
    </location>
</feature>
<sequence length="285" mass="32777">MKSIGQELTSARKKQALSLKEVEETLKIRLRFLEALENDDFDVLPGRAYVKGFIRSYASFLKIDPIPLVEEYKKIEPEDNDLIYDSAIAKLGARSAGKPRLRIFTASAAILTIIFMMTSFLAYLGYKDSLQSQRLNDKKYVDKELRRLEKPQEEKARTDEKAREREKTKKEEKAKKDTDLFKIKIVVTEGSWVRLKAERKTFFSKYVKDGESQTFISRRPVEVTASKGTNVKVFIDGTERGPVSDNRGYSTYEYKKDKSEEGKEDKGNYGTQEEESRDGQEDSEG</sequence>
<organism evidence="4">
    <name type="scientific">marine sediment metagenome</name>
    <dbReference type="NCBI Taxonomy" id="412755"/>
    <lineage>
        <taxon>unclassified sequences</taxon>
        <taxon>metagenomes</taxon>
        <taxon>ecological metagenomes</taxon>
    </lineage>
</organism>
<dbReference type="InterPro" id="IPR025194">
    <property type="entry name" value="RodZ-like_C"/>
</dbReference>
<comment type="caution">
    <text evidence="4">The sequence shown here is derived from an EMBL/GenBank/DDBJ whole genome shotgun (WGS) entry which is preliminary data.</text>
</comment>
<keyword evidence="2" id="KW-0472">Membrane</keyword>
<dbReference type="PANTHER" id="PTHR34475">
    <property type="match status" value="1"/>
</dbReference>
<name>A0A0F9H2Q8_9ZZZZ</name>
<dbReference type="AlphaFoldDB" id="A0A0F9H2Q8"/>
<keyword evidence="2" id="KW-1133">Transmembrane helix</keyword>
<gene>
    <name evidence="4" type="ORF">LCGC14_1755440</name>
</gene>